<accession>A0A2J8LCY6</accession>
<evidence type="ECO:0000313" key="1">
    <source>
        <dbReference type="EMBL" id="PNI45138.1"/>
    </source>
</evidence>
<gene>
    <name evidence="1" type="ORF">CK820_G0030880</name>
</gene>
<feature type="non-terminal residue" evidence="1">
    <location>
        <position position="1"/>
    </location>
</feature>
<evidence type="ECO:0000313" key="2">
    <source>
        <dbReference type="Proteomes" id="UP000236370"/>
    </source>
</evidence>
<dbReference type="AlphaFoldDB" id="A0A2J8LCY6"/>
<proteinExistence type="predicted"/>
<organism evidence="1 2">
    <name type="scientific">Pan troglodytes</name>
    <name type="common">Chimpanzee</name>
    <dbReference type="NCBI Taxonomy" id="9598"/>
    <lineage>
        <taxon>Eukaryota</taxon>
        <taxon>Metazoa</taxon>
        <taxon>Chordata</taxon>
        <taxon>Craniata</taxon>
        <taxon>Vertebrata</taxon>
        <taxon>Euteleostomi</taxon>
        <taxon>Mammalia</taxon>
        <taxon>Eutheria</taxon>
        <taxon>Euarchontoglires</taxon>
        <taxon>Primates</taxon>
        <taxon>Haplorrhini</taxon>
        <taxon>Catarrhini</taxon>
        <taxon>Hominidae</taxon>
        <taxon>Pan</taxon>
    </lineage>
</organism>
<sequence>GAIMGIFFCLSGVGSLLGSSLVALLSLPGGWLHCPKDFAEEEL</sequence>
<protein>
    <submittedName>
        <fullName evidence="1">SLC15A3 isoform 1</fullName>
    </submittedName>
</protein>
<reference evidence="1 2" key="1">
    <citation type="submission" date="2017-12" db="EMBL/GenBank/DDBJ databases">
        <title>High-resolution comparative analysis of great ape genomes.</title>
        <authorList>
            <person name="Pollen A."/>
            <person name="Hastie A."/>
            <person name="Hormozdiari F."/>
            <person name="Dougherty M."/>
            <person name="Liu R."/>
            <person name="Chaisson M."/>
            <person name="Hoppe E."/>
            <person name="Hill C."/>
            <person name="Pang A."/>
            <person name="Hillier L."/>
            <person name="Baker C."/>
            <person name="Armstrong J."/>
            <person name="Shendure J."/>
            <person name="Paten B."/>
            <person name="Wilson R."/>
            <person name="Chao H."/>
            <person name="Schneider V."/>
            <person name="Ventura M."/>
            <person name="Kronenberg Z."/>
            <person name="Murali S."/>
            <person name="Gordon D."/>
            <person name="Cantsilieris S."/>
            <person name="Munson K."/>
            <person name="Nelson B."/>
            <person name="Raja A."/>
            <person name="Underwood J."/>
            <person name="Diekhans M."/>
            <person name="Fiddes I."/>
            <person name="Haussler D."/>
            <person name="Eichler E."/>
        </authorList>
    </citation>
    <scope>NUCLEOTIDE SEQUENCE [LARGE SCALE GENOMIC DNA]</scope>
    <source>
        <strain evidence="1">Yerkes chimp pedigree #C0471</strain>
    </source>
</reference>
<dbReference type="Proteomes" id="UP000236370">
    <property type="component" value="Unassembled WGS sequence"/>
</dbReference>
<comment type="caution">
    <text evidence="1">The sequence shown here is derived from an EMBL/GenBank/DDBJ whole genome shotgun (WGS) entry which is preliminary data.</text>
</comment>
<name>A0A2J8LCY6_PANTR</name>
<dbReference type="EMBL" id="NBAG03000297">
    <property type="protein sequence ID" value="PNI45138.1"/>
    <property type="molecule type" value="Genomic_DNA"/>
</dbReference>